<dbReference type="Proteomes" id="UP000032180">
    <property type="component" value="Chromosome 1"/>
</dbReference>
<evidence type="ECO:0000256" key="2">
    <source>
        <dbReference type="ARBA" id="ARBA00022553"/>
    </source>
</evidence>
<evidence type="ECO:0000256" key="5">
    <source>
        <dbReference type="ARBA" id="ARBA00022777"/>
    </source>
</evidence>
<comment type="catalytic activity">
    <reaction evidence="9">
        <text>L-threonyl-[protein] + ATP = O-phospho-L-threonyl-[protein] + ADP + H(+)</text>
        <dbReference type="Rhea" id="RHEA:46608"/>
        <dbReference type="Rhea" id="RHEA-COMP:11060"/>
        <dbReference type="Rhea" id="RHEA-COMP:11605"/>
        <dbReference type="ChEBI" id="CHEBI:15378"/>
        <dbReference type="ChEBI" id="CHEBI:30013"/>
        <dbReference type="ChEBI" id="CHEBI:30616"/>
        <dbReference type="ChEBI" id="CHEBI:61977"/>
        <dbReference type="ChEBI" id="CHEBI:456216"/>
        <dbReference type="EC" id="2.7.12.2"/>
    </reaction>
</comment>
<dbReference type="GO" id="GO:0005524">
    <property type="term" value="F:ATP binding"/>
    <property type="evidence" value="ECO:0007669"/>
    <property type="project" value="UniProtKB-KW"/>
</dbReference>
<keyword evidence="7" id="KW-0829">Tyrosine-protein kinase</keyword>
<dbReference type="InterPro" id="IPR052468">
    <property type="entry name" value="Dual_spec_MAPK_kinase"/>
</dbReference>
<proteinExistence type="predicted"/>
<reference evidence="13" key="2">
    <citation type="submission" date="2013-12" db="EMBL/GenBank/DDBJ databases">
        <authorList>
            <person name="Yu Y."/>
            <person name="Lee S."/>
            <person name="de Baynast K."/>
            <person name="Wissotski M."/>
            <person name="Liu L."/>
            <person name="Talag J."/>
            <person name="Goicoechea J."/>
            <person name="Angelova A."/>
            <person name="Jetty R."/>
            <person name="Kudrna D."/>
            <person name="Golser W."/>
            <person name="Rivera L."/>
            <person name="Zhang J."/>
            <person name="Wing R."/>
        </authorList>
    </citation>
    <scope>NUCLEOTIDE SEQUENCE</scope>
</reference>
<dbReference type="GO" id="GO:0004713">
    <property type="term" value="F:protein tyrosine kinase activity"/>
    <property type="evidence" value="ECO:0007669"/>
    <property type="project" value="UniProtKB-KW"/>
</dbReference>
<dbReference type="Pfam" id="PF00069">
    <property type="entry name" value="Pkinase"/>
    <property type="match status" value="1"/>
</dbReference>
<dbReference type="EnsemblPlants" id="LPERR01G10880.1">
    <property type="protein sequence ID" value="LPERR01G10880.1"/>
    <property type="gene ID" value="LPERR01G10880"/>
</dbReference>
<keyword evidence="5" id="KW-0418">Kinase</keyword>
<keyword evidence="1" id="KW-0723">Serine/threonine-protein kinase</keyword>
<dbReference type="PROSITE" id="PS50011">
    <property type="entry name" value="PROTEIN_KINASE_DOM"/>
    <property type="match status" value="1"/>
</dbReference>
<dbReference type="InterPro" id="IPR000719">
    <property type="entry name" value="Prot_kinase_dom"/>
</dbReference>
<evidence type="ECO:0000256" key="7">
    <source>
        <dbReference type="ARBA" id="ARBA00023137"/>
    </source>
</evidence>
<dbReference type="HOGENOM" id="CLU_000288_63_23_1"/>
<dbReference type="STRING" id="77586.A0A0D9UZT3"/>
<dbReference type="Gene3D" id="1.10.510.10">
    <property type="entry name" value="Transferase(Phosphotransferase) domain 1"/>
    <property type="match status" value="1"/>
</dbReference>
<reference evidence="12 13" key="1">
    <citation type="submission" date="2012-08" db="EMBL/GenBank/DDBJ databases">
        <title>Oryza genome evolution.</title>
        <authorList>
            <person name="Wing R.A."/>
        </authorList>
    </citation>
    <scope>NUCLEOTIDE SEQUENCE</scope>
</reference>
<comment type="catalytic activity">
    <reaction evidence="10">
        <text>L-tyrosyl-[protein] + ATP = O-phospho-L-tyrosyl-[protein] + ADP + H(+)</text>
        <dbReference type="Rhea" id="RHEA:10596"/>
        <dbReference type="Rhea" id="RHEA-COMP:10136"/>
        <dbReference type="Rhea" id="RHEA-COMP:20101"/>
        <dbReference type="ChEBI" id="CHEBI:15378"/>
        <dbReference type="ChEBI" id="CHEBI:30616"/>
        <dbReference type="ChEBI" id="CHEBI:46858"/>
        <dbReference type="ChEBI" id="CHEBI:61978"/>
        <dbReference type="ChEBI" id="CHEBI:456216"/>
        <dbReference type="EC" id="2.7.12.2"/>
    </reaction>
</comment>
<dbReference type="AlphaFoldDB" id="A0A0D9UZT3"/>
<keyword evidence="3" id="KW-0808">Transferase</keyword>
<evidence type="ECO:0000256" key="8">
    <source>
        <dbReference type="ARBA" id="ARBA00049014"/>
    </source>
</evidence>
<keyword evidence="4" id="KW-0547">Nucleotide-binding</keyword>
<dbReference type="InterPro" id="IPR011009">
    <property type="entry name" value="Kinase-like_dom_sf"/>
</dbReference>
<comment type="catalytic activity">
    <reaction evidence="8">
        <text>L-seryl-[protein] + ATP = O-phospho-L-seryl-[protein] + ADP + H(+)</text>
        <dbReference type="Rhea" id="RHEA:17989"/>
        <dbReference type="Rhea" id="RHEA-COMP:9863"/>
        <dbReference type="Rhea" id="RHEA-COMP:11604"/>
        <dbReference type="ChEBI" id="CHEBI:15378"/>
        <dbReference type="ChEBI" id="CHEBI:29999"/>
        <dbReference type="ChEBI" id="CHEBI:30616"/>
        <dbReference type="ChEBI" id="CHEBI:83421"/>
        <dbReference type="ChEBI" id="CHEBI:456216"/>
        <dbReference type="EC" id="2.7.12.2"/>
    </reaction>
</comment>
<dbReference type="eggNOG" id="KOG0581">
    <property type="taxonomic scope" value="Eukaryota"/>
</dbReference>
<keyword evidence="6" id="KW-0067">ATP-binding</keyword>
<dbReference type="PANTHER" id="PTHR47238:SF4">
    <property type="entry name" value="MITOGEN-ACTIVATED PROTEIN KINASE KINASE 5"/>
    <property type="match status" value="1"/>
</dbReference>
<evidence type="ECO:0000256" key="10">
    <source>
        <dbReference type="ARBA" id="ARBA00051693"/>
    </source>
</evidence>
<dbReference type="SUPFAM" id="SSF56112">
    <property type="entry name" value="Protein kinase-like (PK-like)"/>
    <property type="match status" value="1"/>
</dbReference>
<accession>A0A0D9UZT3</accession>
<dbReference type="PANTHER" id="PTHR47238">
    <property type="entry name" value="MITOGEN-ACTIVATED PROTEIN KINASE KINASE 5"/>
    <property type="match status" value="1"/>
</dbReference>
<evidence type="ECO:0000313" key="13">
    <source>
        <dbReference type="Proteomes" id="UP000032180"/>
    </source>
</evidence>
<evidence type="ECO:0000256" key="1">
    <source>
        <dbReference type="ARBA" id="ARBA00022527"/>
    </source>
</evidence>
<keyword evidence="2" id="KW-0597">Phosphoprotein</keyword>
<feature type="domain" description="Protein kinase" evidence="11">
    <location>
        <begin position="49"/>
        <end position="311"/>
    </location>
</feature>
<sequence>MKPIFLSPDFVVPPRPAKPFFSPHDAFLRLPPPGAAARDEVPDLDMSDFDVVSVLHDGFYDSVHKVRLRHAAAADVAARSYALKIPYFEDILTTDEAATSLLRRVDGLDNVVRCHAVFRGHESSHVRSTLFELMNGGSLERVMDCHGGERMPEAAVAEVAASCLTALEGIHSLGVVHLNLTPSNILADDDGNVKICDFTMARLIPPPGPESFVFLGGEGLSLAYLSPERRSPMAMAGTRGAWAADVWSLGVVVAELCLGYRPHSSQVDDGGEVLDGVEFASVEMRGFVSACLQKCVCTRATVAQLLNHPFVADRDAVESRRVLKEFVVSTMEEEDY</sequence>
<organism evidence="12 13">
    <name type="scientific">Leersia perrieri</name>
    <dbReference type="NCBI Taxonomy" id="77586"/>
    <lineage>
        <taxon>Eukaryota</taxon>
        <taxon>Viridiplantae</taxon>
        <taxon>Streptophyta</taxon>
        <taxon>Embryophyta</taxon>
        <taxon>Tracheophyta</taxon>
        <taxon>Spermatophyta</taxon>
        <taxon>Magnoliopsida</taxon>
        <taxon>Liliopsida</taxon>
        <taxon>Poales</taxon>
        <taxon>Poaceae</taxon>
        <taxon>BOP clade</taxon>
        <taxon>Oryzoideae</taxon>
        <taxon>Oryzeae</taxon>
        <taxon>Oryzinae</taxon>
        <taxon>Leersia</taxon>
    </lineage>
</organism>
<protein>
    <recommendedName>
        <fullName evidence="11">Protein kinase domain-containing protein</fullName>
    </recommendedName>
</protein>
<dbReference type="GO" id="GO:0004708">
    <property type="term" value="F:MAP kinase kinase activity"/>
    <property type="evidence" value="ECO:0007669"/>
    <property type="project" value="UniProtKB-EC"/>
</dbReference>
<evidence type="ECO:0000256" key="6">
    <source>
        <dbReference type="ARBA" id="ARBA00022840"/>
    </source>
</evidence>
<dbReference type="Gramene" id="LPERR01G10880.1">
    <property type="protein sequence ID" value="LPERR01G10880.1"/>
    <property type="gene ID" value="LPERR01G10880"/>
</dbReference>
<name>A0A0D9UZT3_9ORYZ</name>
<evidence type="ECO:0000256" key="3">
    <source>
        <dbReference type="ARBA" id="ARBA00022679"/>
    </source>
</evidence>
<evidence type="ECO:0000256" key="9">
    <source>
        <dbReference type="ARBA" id="ARBA00049299"/>
    </source>
</evidence>
<reference evidence="12" key="3">
    <citation type="submission" date="2015-04" db="UniProtKB">
        <authorList>
            <consortium name="EnsemblPlants"/>
        </authorList>
    </citation>
    <scope>IDENTIFICATION</scope>
</reference>
<keyword evidence="13" id="KW-1185">Reference proteome</keyword>
<evidence type="ECO:0000313" key="12">
    <source>
        <dbReference type="EnsemblPlants" id="LPERR01G10880.1"/>
    </source>
</evidence>
<dbReference type="GO" id="GO:0004674">
    <property type="term" value="F:protein serine/threonine kinase activity"/>
    <property type="evidence" value="ECO:0007669"/>
    <property type="project" value="UniProtKB-KW"/>
</dbReference>
<evidence type="ECO:0000259" key="11">
    <source>
        <dbReference type="PROSITE" id="PS50011"/>
    </source>
</evidence>
<evidence type="ECO:0000256" key="4">
    <source>
        <dbReference type="ARBA" id="ARBA00022741"/>
    </source>
</evidence>